<protein>
    <submittedName>
        <fullName evidence="2">Uncharacterized protein</fullName>
    </submittedName>
</protein>
<feature type="region of interest" description="Disordered" evidence="1">
    <location>
        <begin position="176"/>
        <end position="364"/>
    </location>
</feature>
<reference evidence="2" key="1">
    <citation type="submission" date="2022-08" db="EMBL/GenBank/DDBJ databases">
        <title>Genomic Encyclopedia of Type Strains, Phase V (KMG-V): Genome sequencing to study the core and pangenomes of soil and plant-associated prokaryotes.</title>
        <authorList>
            <person name="Whitman W."/>
        </authorList>
    </citation>
    <scope>NUCLEOTIDE SEQUENCE</scope>
    <source>
        <strain evidence="2">SP2016B</strain>
    </source>
</reference>
<feature type="region of interest" description="Disordered" evidence="1">
    <location>
        <begin position="415"/>
        <end position="506"/>
    </location>
</feature>
<feature type="compositionally biased region" description="Low complexity" evidence="1">
    <location>
        <begin position="435"/>
        <end position="445"/>
    </location>
</feature>
<feature type="compositionally biased region" description="Polar residues" evidence="1">
    <location>
        <begin position="270"/>
        <end position="280"/>
    </location>
</feature>
<dbReference type="EMBL" id="JANTYZ010000031">
    <property type="protein sequence ID" value="MCS3867027.1"/>
    <property type="molecule type" value="Genomic_DNA"/>
</dbReference>
<dbReference type="InterPro" id="IPR036388">
    <property type="entry name" value="WH-like_DNA-bd_sf"/>
</dbReference>
<evidence type="ECO:0000313" key="3">
    <source>
        <dbReference type="Proteomes" id="UP001155034"/>
    </source>
</evidence>
<dbReference type="Gene3D" id="1.10.10.10">
    <property type="entry name" value="Winged helix-like DNA-binding domain superfamily/Winged helix DNA-binding domain"/>
    <property type="match status" value="1"/>
</dbReference>
<feature type="compositionally biased region" description="Basic and acidic residues" evidence="1">
    <location>
        <begin position="463"/>
        <end position="472"/>
    </location>
</feature>
<feature type="compositionally biased region" description="Basic and acidic residues" evidence="1">
    <location>
        <begin position="334"/>
        <end position="345"/>
    </location>
</feature>
<sequence>MPVPNRVFSRMPRLTDSALRCLLALIGKSWRFDPEASTWTDTGKSLRRAAVQEATGLSSQGTRNGLSRLGEIGWVERSRPGRAYRYRLALEVPTRRFTYLPSGLPGKAASFESATALRTLLAIFRATWGWAFRKKDPDTGRSDTFHKRWAQLSIPELAEKTGHSTTALRQAARRLEGTYVERARPEGPGGASRYRIRPEAFGPGSTGNDKTQTGGEEPSRRKTSTSEKTSSGKTSSGRASASGKTSNAVGGDLQHSCPQAPYRHRESSSREQNTGAQDRNQAVGPPETSSRDERKKDAVLATGKSSREEATSEKGASTRRRDQTAGKASSGSRFPEKDSPEKDFSETESGLLRKLTNAGVWPREAGKLVQRYSASRVEANFQLWRRRKNDPEAPSVGTDGAFLRAAITEGYAAFTKDNASAKGDGSGKETTSTRKAAPAKKAAPAQKVSHKQKVSPREKRRLTREEGMDPAHFHRYRRARSPEEKQFLYLDPAAGGPQPREGVPAT</sequence>
<dbReference type="AlphaFoldDB" id="A0A9X2ZPZ8"/>
<proteinExistence type="predicted"/>
<feature type="compositionally biased region" description="Basic and acidic residues" evidence="1">
    <location>
        <begin position="176"/>
        <end position="185"/>
    </location>
</feature>
<feature type="compositionally biased region" description="Low complexity" evidence="1">
    <location>
        <begin position="226"/>
        <end position="246"/>
    </location>
</feature>
<dbReference type="RefSeq" id="WP_251961459.1">
    <property type="nucleotide sequence ID" value="NZ_CALTSH010000012.1"/>
</dbReference>
<dbReference type="Proteomes" id="UP001155034">
    <property type="component" value="Unassembled WGS sequence"/>
</dbReference>
<organism evidence="2 3">
    <name type="scientific">Salinibacter ruber</name>
    <dbReference type="NCBI Taxonomy" id="146919"/>
    <lineage>
        <taxon>Bacteria</taxon>
        <taxon>Pseudomonadati</taxon>
        <taxon>Rhodothermota</taxon>
        <taxon>Rhodothermia</taxon>
        <taxon>Rhodothermales</taxon>
        <taxon>Salinibacteraceae</taxon>
        <taxon>Salinibacter</taxon>
    </lineage>
</organism>
<comment type="caution">
    <text evidence="2">The sequence shown here is derived from an EMBL/GenBank/DDBJ whole genome shotgun (WGS) entry which is preliminary data.</text>
</comment>
<name>A0A9X2ZPZ8_9BACT</name>
<gene>
    <name evidence="2" type="ORF">GGP82_003611</name>
</gene>
<evidence type="ECO:0000256" key="1">
    <source>
        <dbReference type="SAM" id="MobiDB-lite"/>
    </source>
</evidence>
<feature type="compositionally biased region" description="Basic residues" evidence="1">
    <location>
        <begin position="448"/>
        <end position="462"/>
    </location>
</feature>
<evidence type="ECO:0000313" key="2">
    <source>
        <dbReference type="EMBL" id="MCS3867027.1"/>
    </source>
</evidence>
<accession>A0A9X2ZPZ8</accession>
<feature type="compositionally biased region" description="Basic and acidic residues" evidence="1">
    <location>
        <begin position="289"/>
        <end position="298"/>
    </location>
</feature>